<comment type="caution">
    <text evidence="7">The sequence shown here is derived from an EMBL/GenBank/DDBJ whole genome shotgun (WGS) entry which is preliminary data.</text>
</comment>
<evidence type="ECO:0000313" key="7">
    <source>
        <dbReference type="EMBL" id="TFZ02404.1"/>
    </source>
</evidence>
<evidence type="ECO:0000256" key="1">
    <source>
        <dbReference type="ARBA" id="ARBA00001974"/>
    </source>
</evidence>
<dbReference type="SUPFAM" id="SSF51905">
    <property type="entry name" value="FAD/NAD(P)-binding domain"/>
    <property type="match status" value="1"/>
</dbReference>
<evidence type="ECO:0000256" key="3">
    <source>
        <dbReference type="ARBA" id="ARBA00022827"/>
    </source>
</evidence>
<dbReference type="EMBL" id="SMLM01000002">
    <property type="protein sequence ID" value="TFZ02404.1"/>
    <property type="molecule type" value="Genomic_DNA"/>
</dbReference>
<keyword evidence="8" id="KW-1185">Reference proteome</keyword>
<name>A0A4Z0BV98_9BURK</name>
<keyword evidence="4" id="KW-0560">Oxidoreductase</keyword>
<dbReference type="RefSeq" id="WP_135263931.1">
    <property type="nucleotide sequence ID" value="NZ_SMLM01000002.1"/>
</dbReference>
<accession>A0A4Z0BV98</accession>
<dbReference type="PRINTS" id="PR00420">
    <property type="entry name" value="RNGMNOXGNASE"/>
</dbReference>
<dbReference type="Proteomes" id="UP000298180">
    <property type="component" value="Unassembled WGS sequence"/>
</dbReference>
<protein>
    <submittedName>
        <fullName evidence="7">FAD-dependent oxidoreductase</fullName>
    </submittedName>
</protein>
<keyword evidence="3" id="KW-0274">FAD</keyword>
<dbReference type="AlphaFoldDB" id="A0A4Z0BV98"/>
<feature type="domain" description="FAD-binding" evidence="6">
    <location>
        <begin position="4"/>
        <end position="322"/>
    </location>
</feature>
<organism evidence="7 8">
    <name type="scientific">Ramlibacter henchirensis</name>
    <dbReference type="NCBI Taxonomy" id="204072"/>
    <lineage>
        <taxon>Bacteria</taxon>
        <taxon>Pseudomonadati</taxon>
        <taxon>Pseudomonadota</taxon>
        <taxon>Betaproteobacteria</taxon>
        <taxon>Burkholderiales</taxon>
        <taxon>Comamonadaceae</taxon>
        <taxon>Ramlibacter</taxon>
    </lineage>
</organism>
<evidence type="ECO:0000259" key="6">
    <source>
        <dbReference type="Pfam" id="PF01494"/>
    </source>
</evidence>
<dbReference type="Gene3D" id="3.50.50.60">
    <property type="entry name" value="FAD/NAD(P)-binding domain"/>
    <property type="match status" value="1"/>
</dbReference>
<gene>
    <name evidence="7" type="ORF">EZ313_14145</name>
</gene>
<evidence type="ECO:0000256" key="2">
    <source>
        <dbReference type="ARBA" id="ARBA00022630"/>
    </source>
</evidence>
<keyword evidence="2" id="KW-0285">Flavoprotein</keyword>
<dbReference type="InterPro" id="IPR002938">
    <property type="entry name" value="FAD-bd"/>
</dbReference>
<dbReference type="InterPro" id="IPR036188">
    <property type="entry name" value="FAD/NAD-bd_sf"/>
</dbReference>
<evidence type="ECO:0000313" key="8">
    <source>
        <dbReference type="Proteomes" id="UP000298180"/>
    </source>
</evidence>
<dbReference type="InterPro" id="IPR050493">
    <property type="entry name" value="FAD-dep_Monooxygenase_BioMet"/>
</dbReference>
<proteinExistence type="predicted"/>
<dbReference type="OrthoDB" id="9782160at2"/>
<evidence type="ECO:0000256" key="4">
    <source>
        <dbReference type="ARBA" id="ARBA00023002"/>
    </source>
</evidence>
<dbReference type="GO" id="GO:0004497">
    <property type="term" value="F:monooxygenase activity"/>
    <property type="evidence" value="ECO:0007669"/>
    <property type="project" value="UniProtKB-KW"/>
</dbReference>
<dbReference type="SUPFAM" id="SSF54373">
    <property type="entry name" value="FAD-linked reductases, C-terminal domain"/>
    <property type="match status" value="1"/>
</dbReference>
<comment type="cofactor">
    <cofactor evidence="1">
        <name>FAD</name>
        <dbReference type="ChEBI" id="CHEBI:57692"/>
    </cofactor>
</comment>
<sequence>MAHDILVAGGGIAGLAAAVGARAAGWEVRVFEKAAAFAEAGAGLQLGPNATRILREWNLLDHPALRPYEPPRLSVRDAVDGRELGVLRLGATARERYAAPYLTLHRADLHTVLLDAAAQAGAHLHAGHAIAGARVDGETAQADLVGGTMVEADALAVADGVWSALRTQLLGDGPAPASGHVAYRALLPMAQLPASLRQQEVQAWLGPRMHLVRYPVRGGEALNIVAFIEGRAEAAWDQDAGDGELRAVARASCRELQALVETVDHWRLWPVHDRPPLRSENAMALGRAVLLGDAAHPMRPYLAQGAGMALEDALALQKVLAACSDRVLDVPTSLRRFALDRWQRCARVQARSRRNGWIFHADGALRLARNLSMRIGGERLLDLPWLYGA</sequence>
<dbReference type="PANTHER" id="PTHR13789:SF318">
    <property type="entry name" value="GERANYLGERANYL DIPHOSPHATE REDUCTASE"/>
    <property type="match status" value="1"/>
</dbReference>
<keyword evidence="5" id="KW-0503">Monooxygenase</keyword>
<dbReference type="Pfam" id="PF01494">
    <property type="entry name" value="FAD_binding_3"/>
    <property type="match status" value="1"/>
</dbReference>
<reference evidence="7 8" key="1">
    <citation type="submission" date="2019-03" db="EMBL/GenBank/DDBJ databases">
        <title>Ramlibacter henchirensis DSM 14656, whole genome shotgun sequence.</title>
        <authorList>
            <person name="Zhang X."/>
            <person name="Feng G."/>
            <person name="Zhu H."/>
        </authorList>
    </citation>
    <scope>NUCLEOTIDE SEQUENCE [LARGE SCALE GENOMIC DNA]</scope>
    <source>
        <strain evidence="7 8">DSM 14656</strain>
    </source>
</reference>
<evidence type="ECO:0000256" key="5">
    <source>
        <dbReference type="ARBA" id="ARBA00023033"/>
    </source>
</evidence>
<dbReference type="GO" id="GO:0071949">
    <property type="term" value="F:FAD binding"/>
    <property type="evidence" value="ECO:0007669"/>
    <property type="project" value="InterPro"/>
</dbReference>
<dbReference type="PANTHER" id="PTHR13789">
    <property type="entry name" value="MONOOXYGENASE"/>
    <property type="match status" value="1"/>
</dbReference>